<keyword evidence="2" id="KW-0106">Calcium</keyword>
<dbReference type="SUPFAM" id="SSF47473">
    <property type="entry name" value="EF-hand"/>
    <property type="match status" value="1"/>
</dbReference>
<dbReference type="InterPro" id="IPR002048">
    <property type="entry name" value="EF_hand_dom"/>
</dbReference>
<dbReference type="Proteomes" id="UP001300502">
    <property type="component" value="Unassembled WGS sequence"/>
</dbReference>
<keyword evidence="5" id="KW-1185">Reference proteome</keyword>
<protein>
    <recommendedName>
        <fullName evidence="3">EF-hand domain-containing protein</fullName>
    </recommendedName>
</protein>
<dbReference type="InterPro" id="IPR011992">
    <property type="entry name" value="EF-hand-dom_pair"/>
</dbReference>
<evidence type="ECO:0000256" key="1">
    <source>
        <dbReference type="ARBA" id="ARBA00022737"/>
    </source>
</evidence>
<evidence type="ECO:0000313" key="4">
    <source>
        <dbReference type="EMBL" id="KAK4526691.1"/>
    </source>
</evidence>
<feature type="domain" description="EF-hand" evidence="3">
    <location>
        <begin position="12"/>
        <end position="47"/>
    </location>
</feature>
<dbReference type="PROSITE" id="PS50222">
    <property type="entry name" value="EF_HAND_2"/>
    <property type="match status" value="1"/>
</dbReference>
<dbReference type="SMART" id="SM00054">
    <property type="entry name" value="EFh"/>
    <property type="match status" value="2"/>
</dbReference>
<dbReference type="Pfam" id="PF13499">
    <property type="entry name" value="EF-hand_7"/>
    <property type="match status" value="1"/>
</dbReference>
<organism evidence="4 5">
    <name type="scientific">Galdieria yellowstonensis</name>
    <dbReference type="NCBI Taxonomy" id="3028027"/>
    <lineage>
        <taxon>Eukaryota</taxon>
        <taxon>Rhodophyta</taxon>
        <taxon>Bangiophyceae</taxon>
        <taxon>Galdieriales</taxon>
        <taxon>Galdieriaceae</taxon>
        <taxon>Galdieria</taxon>
    </lineage>
</organism>
<gene>
    <name evidence="4" type="ORF">GAYE_SCF26G4607</name>
</gene>
<accession>A0AAV9IHH3</accession>
<evidence type="ECO:0000259" key="3">
    <source>
        <dbReference type="PROSITE" id="PS50222"/>
    </source>
</evidence>
<sequence>MTKDGERLLTHHKIQHMQNAFSLLDRNKDGKIDLKDLDIISDVFKGVKRDQLQEALRTVDLDEDDNLDMFEFQAIIAKTYETEYERKQEVASLFSFLQGVHNSQVSLETLVSMICKIESEMTKKQAEDLVQSVFPGKQTIPIDEIYELFP</sequence>
<dbReference type="PANTHER" id="PTHR23048">
    <property type="entry name" value="MYOSIN LIGHT CHAIN 1, 3"/>
    <property type="match status" value="1"/>
</dbReference>
<reference evidence="4 5" key="1">
    <citation type="submission" date="2022-07" db="EMBL/GenBank/DDBJ databases">
        <title>Genome-wide signatures of adaptation to extreme environments.</title>
        <authorList>
            <person name="Cho C.H."/>
            <person name="Yoon H.S."/>
        </authorList>
    </citation>
    <scope>NUCLEOTIDE SEQUENCE [LARGE SCALE GENOMIC DNA]</scope>
    <source>
        <strain evidence="4 5">108.79 E11</strain>
    </source>
</reference>
<dbReference type="EMBL" id="JANCYU010000042">
    <property type="protein sequence ID" value="KAK4526691.1"/>
    <property type="molecule type" value="Genomic_DNA"/>
</dbReference>
<dbReference type="AlphaFoldDB" id="A0AAV9IHH3"/>
<dbReference type="PROSITE" id="PS00018">
    <property type="entry name" value="EF_HAND_1"/>
    <property type="match status" value="2"/>
</dbReference>
<proteinExistence type="predicted"/>
<name>A0AAV9IHH3_9RHOD</name>
<dbReference type="GO" id="GO:0016460">
    <property type="term" value="C:myosin II complex"/>
    <property type="evidence" value="ECO:0007669"/>
    <property type="project" value="TreeGrafter"/>
</dbReference>
<dbReference type="InterPro" id="IPR018247">
    <property type="entry name" value="EF_Hand_1_Ca_BS"/>
</dbReference>
<comment type="caution">
    <text evidence="4">The sequence shown here is derived from an EMBL/GenBank/DDBJ whole genome shotgun (WGS) entry which is preliminary data.</text>
</comment>
<dbReference type="PANTHER" id="PTHR23048:SF0">
    <property type="entry name" value="CALMODULIN LIKE 3"/>
    <property type="match status" value="1"/>
</dbReference>
<evidence type="ECO:0000313" key="5">
    <source>
        <dbReference type="Proteomes" id="UP001300502"/>
    </source>
</evidence>
<dbReference type="InterPro" id="IPR050230">
    <property type="entry name" value="CALM/Myosin/TropC-like"/>
</dbReference>
<dbReference type="GO" id="GO:0005509">
    <property type="term" value="F:calcium ion binding"/>
    <property type="evidence" value="ECO:0007669"/>
    <property type="project" value="InterPro"/>
</dbReference>
<evidence type="ECO:0000256" key="2">
    <source>
        <dbReference type="ARBA" id="ARBA00022837"/>
    </source>
</evidence>
<keyword evidence="1" id="KW-0677">Repeat</keyword>
<dbReference type="Gene3D" id="1.10.238.10">
    <property type="entry name" value="EF-hand"/>
    <property type="match status" value="1"/>
</dbReference>